<dbReference type="Proteomes" id="UP000632377">
    <property type="component" value="Unassembled WGS sequence"/>
</dbReference>
<accession>A0ABS1T7D2</accession>
<evidence type="ECO:0000313" key="3">
    <source>
        <dbReference type="Proteomes" id="UP000632377"/>
    </source>
</evidence>
<dbReference type="InterPro" id="IPR024534">
    <property type="entry name" value="JetD_C"/>
</dbReference>
<comment type="caution">
    <text evidence="2">The sequence shown here is derived from an EMBL/GenBank/DDBJ whole genome shotgun (WGS) entry which is preliminary data.</text>
</comment>
<evidence type="ECO:0000259" key="1">
    <source>
        <dbReference type="Pfam" id="PF09983"/>
    </source>
</evidence>
<reference evidence="2 3" key="1">
    <citation type="submission" date="2021-01" db="EMBL/GenBank/DDBJ databases">
        <title>Genome public.</title>
        <authorList>
            <person name="Liu C."/>
            <person name="Sun Q."/>
        </authorList>
    </citation>
    <scope>NUCLEOTIDE SEQUENCE [LARGE SCALE GENOMIC DNA]</scope>
    <source>
        <strain evidence="2 3">YIM B02515</strain>
    </source>
</reference>
<dbReference type="Pfam" id="PF09983">
    <property type="entry name" value="JetD_C"/>
    <property type="match status" value="1"/>
</dbReference>
<proteinExistence type="predicted"/>
<keyword evidence="3" id="KW-1185">Reference proteome</keyword>
<dbReference type="RefSeq" id="WP_202747658.1">
    <property type="nucleotide sequence ID" value="NZ_JAESWC010000002.1"/>
</dbReference>
<dbReference type="EMBL" id="JAESWC010000002">
    <property type="protein sequence ID" value="MBL4935037.1"/>
    <property type="molecule type" value="Genomic_DNA"/>
</dbReference>
<feature type="domain" description="Wadjet protein JetD C-terminal" evidence="1">
    <location>
        <begin position="150"/>
        <end position="318"/>
    </location>
</feature>
<evidence type="ECO:0000313" key="2">
    <source>
        <dbReference type="EMBL" id="MBL4935037.1"/>
    </source>
</evidence>
<name>A0ABS1T7D2_9CLOT</name>
<gene>
    <name evidence="2" type="ORF">JK636_04610</name>
</gene>
<sequence length="322" mass="38564">MKNIIDDEYKNIVKVVQELVDEKFLVPIESSGLNSMADPLYKRYRIVYEENSDTLEENVELMDELNGHLYFKINIDVYKQDLKLYKKHRYYVRLFSDFMKKNSNLLKIQCSINERSFEVFGDEKFLKEDSLAKEMFKAMDLDMNILNFYMAPEPFFFYKSTEKTPQNILIVENKDTFYTVRKLMLEGKQIFDMEFSTVIYGEGKKILRSLEDIYYNDNVSYINNAENNFYYWGDIDKEGIWIYQSLKEAYSSFNFKLLKEAYKKMLELSKIYGIHKNKKSQKVKIDRITELDSETEKAVLDIALKDNYIPQEIISYRRLIEK</sequence>
<protein>
    <recommendedName>
        <fullName evidence="1">Wadjet protein JetD C-terminal domain-containing protein</fullName>
    </recommendedName>
</protein>
<organism evidence="2 3">
    <name type="scientific">Clostridium rhizosphaerae</name>
    <dbReference type="NCBI Taxonomy" id="2803861"/>
    <lineage>
        <taxon>Bacteria</taxon>
        <taxon>Bacillati</taxon>
        <taxon>Bacillota</taxon>
        <taxon>Clostridia</taxon>
        <taxon>Eubacteriales</taxon>
        <taxon>Clostridiaceae</taxon>
        <taxon>Clostridium</taxon>
    </lineage>
</organism>